<dbReference type="Gene3D" id="1.25.40.530">
    <property type="entry name" value="MyTH4 domain"/>
    <property type="match status" value="1"/>
</dbReference>
<feature type="domain" description="Ras-associating" evidence="2">
    <location>
        <begin position="333"/>
        <end position="368"/>
    </location>
</feature>
<dbReference type="Proteomes" id="UP000472270">
    <property type="component" value="Unassembled WGS sequence"/>
</dbReference>
<dbReference type="PANTHER" id="PTHR46049:SF5">
    <property type="entry name" value="PLECKSTRIN HOMOLOGY DOMAIN-CONTAINING FAMILY H MEMBER 3"/>
    <property type="match status" value="1"/>
</dbReference>
<dbReference type="Gene3D" id="1.20.80.10">
    <property type="match status" value="1"/>
</dbReference>
<dbReference type="SUPFAM" id="SSF54236">
    <property type="entry name" value="Ubiquitin-like"/>
    <property type="match status" value="1"/>
</dbReference>
<dbReference type="InterPro" id="IPR014352">
    <property type="entry name" value="FERM/acyl-CoA-bd_prot_sf"/>
</dbReference>
<evidence type="ECO:0000259" key="2">
    <source>
        <dbReference type="PROSITE" id="PS50200"/>
    </source>
</evidence>
<feature type="domain" description="MyTH4" evidence="3">
    <location>
        <begin position="155"/>
        <end position="317"/>
    </location>
</feature>
<dbReference type="SMART" id="SM00295">
    <property type="entry name" value="B41"/>
    <property type="match status" value="1"/>
</dbReference>
<reference evidence="4" key="1">
    <citation type="submission" date="2025-08" db="UniProtKB">
        <authorList>
            <consortium name="Ensembl"/>
        </authorList>
    </citation>
    <scope>IDENTIFICATION</scope>
</reference>
<dbReference type="Pfam" id="PF00373">
    <property type="entry name" value="FERM_M"/>
    <property type="match status" value="1"/>
</dbReference>
<evidence type="ECO:0000313" key="5">
    <source>
        <dbReference type="Proteomes" id="UP000472270"/>
    </source>
</evidence>
<gene>
    <name evidence="4" type="primary">plekhh3</name>
</gene>
<evidence type="ECO:0000313" key="4">
    <source>
        <dbReference type="Ensembl" id="ENSSRHP00000056417.1"/>
    </source>
</evidence>
<dbReference type="Gene3D" id="2.30.29.30">
    <property type="entry name" value="Pleckstrin-homology domain (PH domain)/Phosphotyrosine-binding domain (PTB)"/>
    <property type="match status" value="1"/>
</dbReference>
<name>A0A673JWQ0_9TELE</name>
<dbReference type="SUPFAM" id="SSF47031">
    <property type="entry name" value="Second domain of FERM"/>
    <property type="match status" value="1"/>
</dbReference>
<dbReference type="FunFam" id="1.25.40.530:FF:000001">
    <property type="entry name" value="Pleckstrin homology domain-containing family H member 2"/>
    <property type="match status" value="1"/>
</dbReference>
<dbReference type="InterPro" id="IPR019749">
    <property type="entry name" value="Band_41_domain"/>
</dbReference>
<accession>A0A673JWQ0</accession>
<dbReference type="Pfam" id="PF21989">
    <property type="entry name" value="RA_2"/>
    <property type="match status" value="1"/>
</dbReference>
<dbReference type="Pfam" id="PF00784">
    <property type="entry name" value="MyTH4"/>
    <property type="match status" value="1"/>
</dbReference>
<dbReference type="AlphaFoldDB" id="A0A673JWQ0"/>
<dbReference type="PROSITE" id="PS50057">
    <property type="entry name" value="FERM_3"/>
    <property type="match status" value="1"/>
</dbReference>
<proteinExistence type="predicted"/>
<dbReference type="InterPro" id="IPR038185">
    <property type="entry name" value="MyTH4_dom_sf"/>
</dbReference>
<dbReference type="InterPro" id="IPR035963">
    <property type="entry name" value="FERM_2"/>
</dbReference>
<sequence>IKLPAWLWWWRDVHVCVVFVCWLLREVQGGWLRQRRFWFVLTTDSLDYYSGPDRDARRLGMLVLTSLCSVLWPDKHTYKQTGYWSLTVYGRKHCYRLFTKHYNEAVHWACAVQKVIDSKAPVETPTQLLIRDIEENKFNPEVVEHIYEHNPILRYTQSPLYAPLLPFPYGNMASKGYTSIREEAVRLFNCLQQLELTREPIPLIQGILQTCLDLRPLRDELYCQLIKQTSVTNLRVQTQTQTQPNPQLRYWQLLTCMSCTFLPSCSILRYLRFHLKRVQSLHVDPEVESYASFIAQALEKTRGRECVPSWEEIQGLMGRQEILCTVHYPGPGCCQIPITSHTTANEVVRKMAERLGLQDSRNTFALFEQNACWEKAIGGSTIIADVITRFENLSAKDPDSDCQCRLCFKLYCLLDTDNISTDSIEYLFLYEQCHEMVVRGQLPACEDDLLSLAALRLQCLLGDFSALSPYPPLEQLFPAEVVEARALLAPVDPPGCPSFPGGLLAGTLWGHKRRQEQDQRLRARLREEGAVVMSAILERWKALAGYSRRDSMAAYLTIARQWSGFGCTLYEVDFYIVSGSHNVTVFNIDNNKKCFLSGK</sequence>
<dbReference type="InterPro" id="IPR000159">
    <property type="entry name" value="RA_dom"/>
</dbReference>
<dbReference type="CDD" id="cd17207">
    <property type="entry name" value="FERM_F1_PLEKHH3"/>
    <property type="match status" value="1"/>
</dbReference>
<dbReference type="InterPro" id="IPR000857">
    <property type="entry name" value="MyTH4_dom"/>
</dbReference>
<evidence type="ECO:0000259" key="3">
    <source>
        <dbReference type="PROSITE" id="PS51016"/>
    </source>
</evidence>
<dbReference type="GO" id="GO:0007165">
    <property type="term" value="P:signal transduction"/>
    <property type="evidence" value="ECO:0007669"/>
    <property type="project" value="InterPro"/>
</dbReference>
<organism evidence="4 5">
    <name type="scientific">Sinocyclocheilus rhinocerous</name>
    <dbReference type="NCBI Taxonomy" id="307959"/>
    <lineage>
        <taxon>Eukaryota</taxon>
        <taxon>Metazoa</taxon>
        <taxon>Chordata</taxon>
        <taxon>Craniata</taxon>
        <taxon>Vertebrata</taxon>
        <taxon>Euteleostomi</taxon>
        <taxon>Actinopterygii</taxon>
        <taxon>Neopterygii</taxon>
        <taxon>Teleostei</taxon>
        <taxon>Ostariophysi</taxon>
        <taxon>Cypriniformes</taxon>
        <taxon>Cyprinidae</taxon>
        <taxon>Cyprininae</taxon>
        <taxon>Sinocyclocheilus</taxon>
    </lineage>
</organism>
<dbReference type="Gene3D" id="3.10.20.90">
    <property type="entry name" value="Phosphatidylinositol 3-kinase Catalytic Subunit, Chain A, domain 1"/>
    <property type="match status" value="1"/>
</dbReference>
<dbReference type="PROSITE" id="PS50200">
    <property type="entry name" value="RA"/>
    <property type="match status" value="1"/>
</dbReference>
<dbReference type="InterPro" id="IPR051724">
    <property type="entry name" value="Actin_motor_Myosin"/>
</dbReference>
<dbReference type="SUPFAM" id="SSF50729">
    <property type="entry name" value="PH domain-like"/>
    <property type="match status" value="1"/>
</dbReference>
<dbReference type="GO" id="GO:0005856">
    <property type="term" value="C:cytoskeleton"/>
    <property type="evidence" value="ECO:0007669"/>
    <property type="project" value="InterPro"/>
</dbReference>
<dbReference type="Ensembl" id="ENSSRHT00000057995.1">
    <property type="protein sequence ID" value="ENSSRHP00000056417.1"/>
    <property type="gene ID" value="ENSSRHG00000028314.1"/>
</dbReference>
<protein>
    <submittedName>
        <fullName evidence="4">Pleckstrin homology domain-containing family H member 3-like</fullName>
    </submittedName>
</protein>
<dbReference type="InterPro" id="IPR029071">
    <property type="entry name" value="Ubiquitin-like_domsf"/>
</dbReference>
<dbReference type="PROSITE" id="PS51016">
    <property type="entry name" value="MYTH4"/>
    <property type="match status" value="1"/>
</dbReference>
<dbReference type="PANTHER" id="PTHR46049">
    <property type="entry name" value="AGAP003327-PA"/>
    <property type="match status" value="1"/>
</dbReference>
<evidence type="ECO:0000259" key="1">
    <source>
        <dbReference type="PROSITE" id="PS50057"/>
    </source>
</evidence>
<keyword evidence="5" id="KW-1185">Reference proteome</keyword>
<dbReference type="InterPro" id="IPR000299">
    <property type="entry name" value="FERM_domain"/>
</dbReference>
<dbReference type="CDD" id="cd14473">
    <property type="entry name" value="FERM_B-lobe"/>
    <property type="match status" value="1"/>
</dbReference>
<reference evidence="4" key="2">
    <citation type="submission" date="2025-09" db="UniProtKB">
        <authorList>
            <consortium name="Ensembl"/>
        </authorList>
    </citation>
    <scope>IDENTIFICATION</scope>
</reference>
<dbReference type="InterPro" id="IPR019748">
    <property type="entry name" value="FERM_central"/>
</dbReference>
<feature type="domain" description="FERM" evidence="1">
    <location>
        <begin position="322"/>
        <end position="599"/>
    </location>
</feature>
<dbReference type="SMART" id="SM00139">
    <property type="entry name" value="MyTH4"/>
    <property type="match status" value="1"/>
</dbReference>
<dbReference type="InterPro" id="IPR011993">
    <property type="entry name" value="PH-like_dom_sf"/>
</dbReference>